<accession>A0A6J4RLA7</accession>
<sequence length="41" mass="4176">CTRSQGARCPRAAPGGGRAGSVPSRPRPESGVGVAARSWLR</sequence>
<feature type="non-terminal residue" evidence="2">
    <location>
        <position position="1"/>
    </location>
</feature>
<evidence type="ECO:0000256" key="1">
    <source>
        <dbReference type="SAM" id="MobiDB-lite"/>
    </source>
</evidence>
<evidence type="ECO:0000313" key="2">
    <source>
        <dbReference type="EMBL" id="CAA9472187.1"/>
    </source>
</evidence>
<protein>
    <submittedName>
        <fullName evidence="2">Uncharacterized protein</fullName>
    </submittedName>
</protein>
<feature type="region of interest" description="Disordered" evidence="1">
    <location>
        <begin position="1"/>
        <end position="41"/>
    </location>
</feature>
<feature type="non-terminal residue" evidence="2">
    <location>
        <position position="41"/>
    </location>
</feature>
<reference evidence="2" key="1">
    <citation type="submission" date="2020-02" db="EMBL/GenBank/DDBJ databases">
        <authorList>
            <person name="Meier V. D."/>
        </authorList>
    </citation>
    <scope>NUCLEOTIDE SEQUENCE</scope>
    <source>
        <strain evidence="2">AVDCRST_MAG02</strain>
    </source>
</reference>
<organism evidence="2">
    <name type="scientific">uncultured Rubrobacteraceae bacterium</name>
    <dbReference type="NCBI Taxonomy" id="349277"/>
    <lineage>
        <taxon>Bacteria</taxon>
        <taxon>Bacillati</taxon>
        <taxon>Actinomycetota</taxon>
        <taxon>Rubrobacteria</taxon>
        <taxon>Rubrobacterales</taxon>
        <taxon>Rubrobacteraceae</taxon>
        <taxon>environmental samples</taxon>
    </lineage>
</organism>
<proteinExistence type="predicted"/>
<name>A0A6J4RLA7_9ACTN</name>
<feature type="compositionally biased region" description="Low complexity" evidence="1">
    <location>
        <begin position="1"/>
        <end position="13"/>
    </location>
</feature>
<dbReference type="AlphaFoldDB" id="A0A6J4RLA7"/>
<dbReference type="EMBL" id="CADCVH010000106">
    <property type="protein sequence ID" value="CAA9472187.1"/>
    <property type="molecule type" value="Genomic_DNA"/>
</dbReference>
<gene>
    <name evidence="2" type="ORF">AVDCRST_MAG02-3818</name>
</gene>